<dbReference type="GO" id="GO:0016773">
    <property type="term" value="F:phosphotransferase activity, alcohol group as acceptor"/>
    <property type="evidence" value="ECO:0007669"/>
    <property type="project" value="InterPro"/>
</dbReference>
<dbReference type="EMBL" id="CP024201">
    <property type="protein sequence ID" value="ATQ41068.1"/>
    <property type="molecule type" value="Genomic_DNA"/>
</dbReference>
<dbReference type="OrthoDB" id="9812943at2"/>
<dbReference type="Pfam" id="PF04655">
    <property type="entry name" value="APH_6_hur"/>
    <property type="match status" value="1"/>
</dbReference>
<accession>A0A2D2ASS5</accession>
<evidence type="ECO:0000313" key="2">
    <source>
        <dbReference type="Proteomes" id="UP000228945"/>
    </source>
</evidence>
<evidence type="ECO:0000313" key="1">
    <source>
        <dbReference type="EMBL" id="ATQ41068.1"/>
    </source>
</evidence>
<proteinExistence type="predicted"/>
<dbReference type="RefSeq" id="WP_099620325.1">
    <property type="nucleotide sequence ID" value="NZ_CP024201.1"/>
</dbReference>
<sequence length="285" mass="31057">MKDAAPSALDPQFPPYLRDWRLSQDGAPIVTHSSLLLPVRTEGGAPAMIKLPHEIEEKRGAAVMVWWEGDGAAAVLAHGPEGALLMERATGPRSLADMAASEQDDEATRILCAGLAKLHGHGDHRAPPKSVVPLAAWFRELPPMAQARGGLLAEAADTALELLSTARDEAVLHGDMHHENLLDFEERGWLAIDPKGLWGERTFDYANLFRDPTPETALAPGVFERRLEVVTEAAGLDRERLLKWIFAYAALSAAWIYGDGEDSDPEQLNLDLSVMRLARKALGKA</sequence>
<dbReference type="KEGG" id="cmb:CSW64_00915"/>
<dbReference type="AlphaFoldDB" id="A0A2D2ASS5"/>
<dbReference type="Proteomes" id="UP000228945">
    <property type="component" value="Chromosome"/>
</dbReference>
<protein>
    <submittedName>
        <fullName evidence="1">APH(6) family putative aminoglycoside O-phosphotransferase</fullName>
    </submittedName>
</protein>
<keyword evidence="2" id="KW-1185">Reference proteome</keyword>
<dbReference type="SUPFAM" id="SSF56112">
    <property type="entry name" value="Protein kinase-like (PK-like)"/>
    <property type="match status" value="1"/>
</dbReference>
<dbReference type="InterPro" id="IPR006748">
    <property type="entry name" value="NH2Glyco/OHUrea_AB-resist_kin"/>
</dbReference>
<keyword evidence="1" id="KW-0808">Transferase</keyword>
<dbReference type="GO" id="GO:0019748">
    <property type="term" value="P:secondary metabolic process"/>
    <property type="evidence" value="ECO:0007669"/>
    <property type="project" value="InterPro"/>
</dbReference>
<dbReference type="InterPro" id="IPR011009">
    <property type="entry name" value="Kinase-like_dom_sf"/>
</dbReference>
<organism evidence="1 2">
    <name type="scientific">Caulobacter mirabilis</name>
    <dbReference type="NCBI Taxonomy" id="69666"/>
    <lineage>
        <taxon>Bacteria</taxon>
        <taxon>Pseudomonadati</taxon>
        <taxon>Pseudomonadota</taxon>
        <taxon>Alphaproteobacteria</taxon>
        <taxon>Caulobacterales</taxon>
        <taxon>Caulobacteraceae</taxon>
        <taxon>Caulobacter</taxon>
    </lineage>
</organism>
<name>A0A2D2ASS5_9CAUL</name>
<reference evidence="1 2" key="1">
    <citation type="submission" date="2017-10" db="EMBL/GenBank/DDBJ databases">
        <title>Genome sequence of Caulobacter mirabilis FWC38.</title>
        <authorList>
            <person name="Fiebig A."/>
            <person name="Crosson S."/>
        </authorList>
    </citation>
    <scope>NUCLEOTIDE SEQUENCE [LARGE SCALE GENOMIC DNA]</scope>
    <source>
        <strain evidence="1 2">FWC 38</strain>
    </source>
</reference>
<gene>
    <name evidence="1" type="ORF">CSW64_00915</name>
</gene>